<evidence type="ECO:0000256" key="2">
    <source>
        <dbReference type="ARBA" id="ARBA00023015"/>
    </source>
</evidence>
<dbReference type="SMART" id="SM00353">
    <property type="entry name" value="HLH"/>
    <property type="match status" value="1"/>
</dbReference>
<gene>
    <name evidence="7" type="ORF">HKW66_Vig0204230</name>
</gene>
<feature type="domain" description="BHLH" evidence="6">
    <location>
        <begin position="250"/>
        <end position="299"/>
    </location>
</feature>
<keyword evidence="4" id="KW-0804">Transcription</keyword>
<dbReference type="Gene3D" id="4.10.280.10">
    <property type="entry name" value="Helix-loop-helix DNA-binding domain"/>
    <property type="match status" value="1"/>
</dbReference>
<evidence type="ECO:0000256" key="5">
    <source>
        <dbReference type="ARBA" id="ARBA00023242"/>
    </source>
</evidence>
<accession>A0A8T0JST5</accession>
<keyword evidence="3" id="KW-0238">DNA-binding</keyword>
<dbReference type="Proteomes" id="UP000743370">
    <property type="component" value="Unassembled WGS sequence"/>
</dbReference>
<dbReference type="InterPro" id="IPR011598">
    <property type="entry name" value="bHLH_dom"/>
</dbReference>
<evidence type="ECO:0000313" key="7">
    <source>
        <dbReference type="EMBL" id="KAG2381050.1"/>
    </source>
</evidence>
<dbReference type="PROSITE" id="PS50888">
    <property type="entry name" value="BHLH"/>
    <property type="match status" value="1"/>
</dbReference>
<comment type="subcellular location">
    <subcellularLocation>
        <location evidence="1">Nucleus</location>
    </subcellularLocation>
</comment>
<sequence>MMAPGTYFNWDTVQIPSSETNTFHMLEEVATPNLQHLFSYYDQKLFLPTGSFENYIDPTGGFLHPSDIDTSLYDPSSSFAHPNIFPTSQQVTLVESKVCLSFLKTQLFHLQRFIFMMAPFHMLEEVPTPNLQHLFSYYIDPTGGSLYPSDIDTSLYDPSISLAHSIIFPTFQQDNLLPSPKRQKCCCESEVQKLTTQTALPSSYTDEFVVPYDNFYSSHIEELPQQISVGFAQFHSTCEDLKCVKKETEKTISPQSLAARERRRKISEKTQELGKLVPGGPKMNTAEMLHAAAKYVKYLQAQVNLLELTKSLEDNAETPSGMLHSLVVSSFVQEKLYREEMCFVAKETVITMTNHEDVQSRPTILRDLKQLIRTNIANKEKKE</sequence>
<dbReference type="GO" id="GO:0003677">
    <property type="term" value="F:DNA binding"/>
    <property type="evidence" value="ECO:0007669"/>
    <property type="project" value="UniProtKB-KW"/>
</dbReference>
<evidence type="ECO:0000256" key="1">
    <source>
        <dbReference type="ARBA" id="ARBA00004123"/>
    </source>
</evidence>
<dbReference type="EMBL" id="JABFOF010000009">
    <property type="protein sequence ID" value="KAG2381050.1"/>
    <property type="molecule type" value="Genomic_DNA"/>
</dbReference>
<dbReference type="GO" id="GO:0046983">
    <property type="term" value="F:protein dimerization activity"/>
    <property type="evidence" value="ECO:0007669"/>
    <property type="project" value="InterPro"/>
</dbReference>
<evidence type="ECO:0000313" key="8">
    <source>
        <dbReference type="Proteomes" id="UP000743370"/>
    </source>
</evidence>
<dbReference type="InterPro" id="IPR045843">
    <property type="entry name" value="IND-like"/>
</dbReference>
<dbReference type="GO" id="GO:0005634">
    <property type="term" value="C:nucleus"/>
    <property type="evidence" value="ECO:0007669"/>
    <property type="project" value="UniProtKB-SubCell"/>
</dbReference>
<evidence type="ECO:0000256" key="3">
    <source>
        <dbReference type="ARBA" id="ARBA00023125"/>
    </source>
</evidence>
<protein>
    <submittedName>
        <fullName evidence="7">Transcription factor bHLH53 Basic helix-loop-helix protein</fullName>
    </submittedName>
</protein>
<proteinExistence type="predicted"/>
<dbReference type="AlphaFoldDB" id="A0A8T0JST5"/>
<name>A0A8T0JST5_PHAAN</name>
<reference evidence="7 8" key="1">
    <citation type="submission" date="2020-05" db="EMBL/GenBank/DDBJ databases">
        <title>Vigna angularis (adzuki bean) Var. LongXiaoDou No. 4 denovo assembly.</title>
        <authorList>
            <person name="Xiang H."/>
        </authorList>
    </citation>
    <scope>NUCLEOTIDE SEQUENCE [LARGE SCALE GENOMIC DNA]</scope>
    <source>
        <tissue evidence="7">Leaf</tissue>
    </source>
</reference>
<dbReference type="SUPFAM" id="SSF47459">
    <property type="entry name" value="HLH, helix-loop-helix DNA-binding domain"/>
    <property type="match status" value="1"/>
</dbReference>
<keyword evidence="2" id="KW-0805">Transcription regulation</keyword>
<organism evidence="7 8">
    <name type="scientific">Phaseolus angularis</name>
    <name type="common">Azuki bean</name>
    <name type="synonym">Vigna angularis</name>
    <dbReference type="NCBI Taxonomy" id="3914"/>
    <lineage>
        <taxon>Eukaryota</taxon>
        <taxon>Viridiplantae</taxon>
        <taxon>Streptophyta</taxon>
        <taxon>Embryophyta</taxon>
        <taxon>Tracheophyta</taxon>
        <taxon>Spermatophyta</taxon>
        <taxon>Magnoliopsida</taxon>
        <taxon>eudicotyledons</taxon>
        <taxon>Gunneridae</taxon>
        <taxon>Pentapetalae</taxon>
        <taxon>rosids</taxon>
        <taxon>fabids</taxon>
        <taxon>Fabales</taxon>
        <taxon>Fabaceae</taxon>
        <taxon>Papilionoideae</taxon>
        <taxon>50 kb inversion clade</taxon>
        <taxon>NPAAA clade</taxon>
        <taxon>indigoferoid/millettioid clade</taxon>
        <taxon>Phaseoleae</taxon>
        <taxon>Vigna</taxon>
    </lineage>
</organism>
<dbReference type="InterPro" id="IPR036638">
    <property type="entry name" value="HLH_DNA-bd_sf"/>
</dbReference>
<comment type="caution">
    <text evidence="7">The sequence shown here is derived from an EMBL/GenBank/DDBJ whole genome shotgun (WGS) entry which is preliminary data.</text>
</comment>
<dbReference type="PANTHER" id="PTHR45914">
    <property type="entry name" value="TRANSCRIPTION FACTOR HEC3-RELATED"/>
    <property type="match status" value="1"/>
</dbReference>
<evidence type="ECO:0000259" key="6">
    <source>
        <dbReference type="PROSITE" id="PS50888"/>
    </source>
</evidence>
<dbReference type="GO" id="GO:0003700">
    <property type="term" value="F:DNA-binding transcription factor activity"/>
    <property type="evidence" value="ECO:0007669"/>
    <property type="project" value="InterPro"/>
</dbReference>
<dbReference type="Pfam" id="PF00010">
    <property type="entry name" value="HLH"/>
    <property type="match status" value="1"/>
</dbReference>
<evidence type="ECO:0000256" key="4">
    <source>
        <dbReference type="ARBA" id="ARBA00023163"/>
    </source>
</evidence>
<keyword evidence="5" id="KW-0539">Nucleus</keyword>